<dbReference type="KEGG" id="mass:CR152_19270"/>
<dbReference type="OrthoDB" id="1489443at2"/>
<gene>
    <name evidence="1" type="ORF">CR152_19270</name>
</gene>
<dbReference type="Proteomes" id="UP000229897">
    <property type="component" value="Chromosome"/>
</dbReference>
<dbReference type="EMBL" id="CP024608">
    <property type="protein sequence ID" value="ATQ76430.1"/>
    <property type="molecule type" value="Genomic_DNA"/>
</dbReference>
<dbReference type="RefSeq" id="WP_099877300.1">
    <property type="nucleotide sequence ID" value="NZ_CP024608.1"/>
</dbReference>
<organism evidence="1 2">
    <name type="scientific">Massilia violaceinigra</name>
    <dbReference type="NCBI Taxonomy" id="2045208"/>
    <lineage>
        <taxon>Bacteria</taxon>
        <taxon>Pseudomonadati</taxon>
        <taxon>Pseudomonadota</taxon>
        <taxon>Betaproteobacteria</taxon>
        <taxon>Burkholderiales</taxon>
        <taxon>Oxalobacteraceae</taxon>
        <taxon>Telluria group</taxon>
        <taxon>Massilia</taxon>
    </lineage>
</organism>
<sequence>MTETRYWWPLELSDELEDSLAAHKDWLRGAPVQFDAGRSRQVEGALVDFLAKPVQGIVARDSLPYLGHVFVGWGNATVNGTPLLDRVASFVHQDPSGKPYIYQCHPEGDFHPWQTFAYTMMAGIDPEAKVGALPFTLREIAQHSTVIRTSAMDDLGHLMYAHAALGLPDTLTFEFNGKPLTLGAMMDEAVKAHHFGPFYVCRKFHLTEGLCAIAATYPAFARYRPVAQKFLDGQLEVMLTLSLLVAQLEAVAAGTLTMDESSIPALRKAMLIGALLENHVYSAGHVIELAALAMRMGYQVSDVHRSAIHHLLNHFNGCVQRSMTRFAPTAAFLPMGHFRRAISLYANLHEAETDQDSASRAALTGYWANFDTSDGTLAELPAAPVDALYNRAQHSAKVRPFFQSVLDEFAQGNSTGMDLYGGFDHFRRLHPDGWPRQMHFEFLDYADRVGVELHFENPDLVPLMDAVAASIPALQEKFPGIEVHGLRRADRSEAKIRLYHDPATGPVDISKSMQEFVAFMSPIVSAELHNPVHGIQRSRLDASAAAH</sequence>
<protein>
    <submittedName>
        <fullName evidence="1">Uncharacterized protein</fullName>
    </submittedName>
</protein>
<proteinExistence type="predicted"/>
<keyword evidence="2" id="KW-1185">Reference proteome</keyword>
<reference evidence="1" key="1">
    <citation type="submission" date="2017-10" db="EMBL/GenBank/DDBJ databases">
        <title>Massilia psychrophilum sp. nov., a novel purple-pigmented bacterium isolated from Tianshan glacier, Xinjiang Municipality, China.</title>
        <authorList>
            <person name="Wang H."/>
        </authorList>
    </citation>
    <scope>NUCLEOTIDE SEQUENCE [LARGE SCALE GENOMIC DNA]</scope>
    <source>
        <strain evidence="1">B2</strain>
    </source>
</reference>
<evidence type="ECO:0000313" key="2">
    <source>
        <dbReference type="Proteomes" id="UP000229897"/>
    </source>
</evidence>
<accession>A0A2D2DN93</accession>
<evidence type="ECO:0000313" key="1">
    <source>
        <dbReference type="EMBL" id="ATQ76430.1"/>
    </source>
</evidence>
<name>A0A2D2DN93_9BURK</name>
<dbReference type="AlphaFoldDB" id="A0A2D2DN93"/>